<evidence type="ECO:0008006" key="3">
    <source>
        <dbReference type="Google" id="ProtNLM"/>
    </source>
</evidence>
<comment type="caution">
    <text evidence="1">The sequence shown here is derived from an EMBL/GenBank/DDBJ whole genome shotgun (WGS) entry which is preliminary data.</text>
</comment>
<sequence length="200" mass="23542">MRKILGKIRDKLVYRFQQVLVDSANRNGENVPWLIADIKEILQHTIGRHRACRREVCPLAGQDLPITRSFEELEQSDLYPAINNLLDDLSRKACRLRLNLNTNRAESCFAVFNKYNMGKRIDLASRGELYRRSLAMAATWNDDRWMLKRNYDKDRTRPPKQKPRWNEDTGYGAEAQNTLWELVSDEEVVNKLRQYEVIIC</sequence>
<evidence type="ECO:0000313" key="2">
    <source>
        <dbReference type="Proteomes" id="UP001562425"/>
    </source>
</evidence>
<name>A0ABD1CVH7_CULPP</name>
<dbReference type="AlphaFoldDB" id="A0ABD1CVH7"/>
<gene>
    <name evidence="1" type="ORF">pipiens_014263</name>
</gene>
<evidence type="ECO:0000313" key="1">
    <source>
        <dbReference type="EMBL" id="KAL1380353.1"/>
    </source>
</evidence>
<organism evidence="1 2">
    <name type="scientific">Culex pipiens pipiens</name>
    <name type="common">Northern house mosquito</name>
    <dbReference type="NCBI Taxonomy" id="38569"/>
    <lineage>
        <taxon>Eukaryota</taxon>
        <taxon>Metazoa</taxon>
        <taxon>Ecdysozoa</taxon>
        <taxon>Arthropoda</taxon>
        <taxon>Hexapoda</taxon>
        <taxon>Insecta</taxon>
        <taxon>Pterygota</taxon>
        <taxon>Neoptera</taxon>
        <taxon>Endopterygota</taxon>
        <taxon>Diptera</taxon>
        <taxon>Nematocera</taxon>
        <taxon>Culicoidea</taxon>
        <taxon>Culicidae</taxon>
        <taxon>Culicinae</taxon>
        <taxon>Culicini</taxon>
        <taxon>Culex</taxon>
        <taxon>Culex</taxon>
    </lineage>
</organism>
<protein>
    <recommendedName>
        <fullName evidence="3">Transposase</fullName>
    </recommendedName>
</protein>
<keyword evidence="2" id="KW-1185">Reference proteome</keyword>
<proteinExistence type="predicted"/>
<accession>A0ABD1CVH7</accession>
<dbReference type="EMBL" id="JBEHCU010009185">
    <property type="protein sequence ID" value="KAL1380353.1"/>
    <property type="molecule type" value="Genomic_DNA"/>
</dbReference>
<reference evidence="1 2" key="1">
    <citation type="submission" date="2024-05" db="EMBL/GenBank/DDBJ databases">
        <title>Culex pipiens pipiens assembly and annotation.</title>
        <authorList>
            <person name="Alout H."/>
            <person name="Durand T."/>
        </authorList>
    </citation>
    <scope>NUCLEOTIDE SEQUENCE [LARGE SCALE GENOMIC DNA]</scope>
    <source>
        <strain evidence="1">HA-2024</strain>
        <tissue evidence="1">Whole body</tissue>
    </source>
</reference>
<dbReference type="Proteomes" id="UP001562425">
    <property type="component" value="Unassembled WGS sequence"/>
</dbReference>